<dbReference type="Gene3D" id="3.30.428.10">
    <property type="entry name" value="HIT-like"/>
    <property type="match status" value="1"/>
</dbReference>
<protein>
    <recommendedName>
        <fullName evidence="5">Scavenger mRNA-decapping enzyme DcpS</fullName>
    </recommendedName>
</protein>
<dbReference type="Pfam" id="PF11969">
    <property type="entry name" value="DcpS_C"/>
    <property type="match status" value="1"/>
</dbReference>
<accession>A0A9P1GQC1</accession>
<dbReference type="SUPFAM" id="SSF54197">
    <property type="entry name" value="HIT-like"/>
    <property type="match status" value="1"/>
</dbReference>
<dbReference type="GO" id="GO:0000932">
    <property type="term" value="C:P-body"/>
    <property type="evidence" value="ECO:0007669"/>
    <property type="project" value="TreeGrafter"/>
</dbReference>
<dbReference type="AlphaFoldDB" id="A0A9P1GQC1"/>
<dbReference type="InterPro" id="IPR008594">
    <property type="entry name" value="DcpS/DCS2"/>
</dbReference>
<comment type="caution">
    <text evidence="2">The sequence shown here is derived from an EMBL/GenBank/DDBJ whole genome shotgun (WGS) entry which is preliminary data.</text>
</comment>
<evidence type="ECO:0008006" key="5">
    <source>
        <dbReference type="Google" id="ProtNLM"/>
    </source>
</evidence>
<evidence type="ECO:0000313" key="2">
    <source>
        <dbReference type="EMBL" id="CAI4019107.1"/>
    </source>
</evidence>
<dbReference type="GO" id="GO:0016787">
    <property type="term" value="F:hydrolase activity"/>
    <property type="evidence" value="ECO:0007669"/>
    <property type="project" value="InterPro"/>
</dbReference>
<evidence type="ECO:0000256" key="1">
    <source>
        <dbReference type="SAM" id="Coils"/>
    </source>
</evidence>
<dbReference type="EMBL" id="CAMXCT020006733">
    <property type="protein sequence ID" value="CAL1172482.1"/>
    <property type="molecule type" value="Genomic_DNA"/>
</dbReference>
<keyword evidence="4" id="KW-1185">Reference proteome</keyword>
<proteinExistence type="predicted"/>
<dbReference type="GO" id="GO:0000290">
    <property type="term" value="P:deadenylation-dependent decapping of nuclear-transcribed mRNA"/>
    <property type="evidence" value="ECO:0007669"/>
    <property type="project" value="InterPro"/>
</dbReference>
<name>A0A9P1GQC1_9DINO</name>
<evidence type="ECO:0000313" key="4">
    <source>
        <dbReference type="Proteomes" id="UP001152797"/>
    </source>
</evidence>
<reference evidence="2" key="1">
    <citation type="submission" date="2022-10" db="EMBL/GenBank/DDBJ databases">
        <authorList>
            <person name="Chen Y."/>
            <person name="Dougan E. K."/>
            <person name="Chan C."/>
            <person name="Rhodes N."/>
            <person name="Thang M."/>
        </authorList>
    </citation>
    <scope>NUCLEOTIDE SEQUENCE</scope>
</reference>
<sequence>MSDERSALKAKLAGYEVTEELSSSAWLLRTEEASAPPAVLATEVFLAKEKVALKSLLEKALVSEGTEGWFCNDRYYKQMTKGAADVCVEVIVPATDKDIQKRRKVELRRVCETQALYEAVTIPSLISGAEKRDTWVANIINGQSEQEHVVTELSGDGLVVVKDYKWQKMDVVDDLYYLCLFSDLTVRSLRDLRGEHVPMLKRIQKVVINGLAEKHGVASSQLLAYVHYHPTFFYFHVHVVNCKHAMFQSEKSSENLLLIAMDRYHKLDTIITLLEAQPNYFAQAPLTILISPQRAEVYQKAAAEGKTAEGALEATWNQGQPLVREQTSHCIRDLNALRAEVMLLKSEVESDRLSASAAASSMEGKQIDVQEHFERERRERDAVLQQLSRKVQDLDRELPPIRDEMSLVREQIRALETAWHPHIEDLQATFLKDVEARHQAHGQLEQRLAEIDAGMAKHSALHKDLRDRLQTTVHQEHLEKLGREIQTHVAKVAEMQEHHANLRSHLESEKETKNKALEDLNSFMSQQLGRNLSAQSAPIQERLDYLEKLMGDSAARHARDLAAAHQKIQDHSVQSKGHVQEQLAYQISLASRVEFLEKSLGDSAAKQSQVRRSADVSVGKVDTSPTLGELQGQVRLLLGSKALTMPSVDAVVLDVAWMHGAEGDDPPVKGYCHQLRWGNIFFRFQQSPFPQLVAPPVTMATSGVWYYGGEWWVYCEVVTECGWENFLTGWHPYDFDGKYVGLGHHRQLWRYLRKPQKRSFASVGDSAPLTCANKKQTIREGQTREAPHFPQRSFGTLIRRLRICPDAQPMFRVKDERMDFIENLLGDNVQKHSEAWRGGEIQACSVNGRNRMAELLVTVESRLKYLEQALGDSDAKHQEELSHAHAKLEALHGRLGHLEELKATLDELKHHCEKQGTGLEYLKSSHANLSSDKSALDLHHARLKERVDYLETMMVDSADHHKKAAGKGLQYLLANAISIASPSLHSRFQESPQVIEDHKANHAKLANELRAREAASHATLSDRMGYIEQRMGDSFEKHAQELAAAVAKMDAVSANLEAFLSGEGYVIALQS</sequence>
<dbReference type="PANTHER" id="PTHR12978:SF0">
    <property type="entry name" value="M7GPPPX DIPHOSPHATASE"/>
    <property type="match status" value="1"/>
</dbReference>
<feature type="coiled-coil region" evidence="1">
    <location>
        <begin position="478"/>
        <end position="512"/>
    </location>
</feature>
<dbReference type="GO" id="GO:0000340">
    <property type="term" value="F:RNA 7-methylguanosine cap binding"/>
    <property type="evidence" value="ECO:0007669"/>
    <property type="project" value="TreeGrafter"/>
</dbReference>
<gene>
    <name evidence="2" type="ORF">C1SCF055_LOCUS43628</name>
</gene>
<keyword evidence="1" id="KW-0175">Coiled coil</keyword>
<organism evidence="2">
    <name type="scientific">Cladocopium goreaui</name>
    <dbReference type="NCBI Taxonomy" id="2562237"/>
    <lineage>
        <taxon>Eukaryota</taxon>
        <taxon>Sar</taxon>
        <taxon>Alveolata</taxon>
        <taxon>Dinophyceae</taxon>
        <taxon>Suessiales</taxon>
        <taxon>Symbiodiniaceae</taxon>
        <taxon>Cladocopium</taxon>
    </lineage>
</organism>
<dbReference type="EMBL" id="CAMXCT010006733">
    <property type="protein sequence ID" value="CAI4019107.1"/>
    <property type="molecule type" value="Genomic_DNA"/>
</dbReference>
<dbReference type="EMBL" id="CAMXCT030006733">
    <property type="protein sequence ID" value="CAL4806419.1"/>
    <property type="molecule type" value="Genomic_DNA"/>
</dbReference>
<reference evidence="3" key="2">
    <citation type="submission" date="2024-04" db="EMBL/GenBank/DDBJ databases">
        <authorList>
            <person name="Chen Y."/>
            <person name="Shah S."/>
            <person name="Dougan E. K."/>
            <person name="Thang M."/>
            <person name="Chan C."/>
        </authorList>
    </citation>
    <scope>NUCLEOTIDE SEQUENCE [LARGE SCALE GENOMIC DNA]</scope>
</reference>
<dbReference type="OrthoDB" id="10264956at2759"/>
<evidence type="ECO:0000313" key="3">
    <source>
        <dbReference type="EMBL" id="CAL1172482.1"/>
    </source>
</evidence>
<dbReference type="PANTHER" id="PTHR12978">
    <property type="entry name" value="HISTIDINE TRIAD HIT PROTEIN MEMBER"/>
    <property type="match status" value="1"/>
</dbReference>
<dbReference type="GO" id="GO:0005634">
    <property type="term" value="C:nucleus"/>
    <property type="evidence" value="ECO:0007669"/>
    <property type="project" value="TreeGrafter"/>
</dbReference>
<dbReference type="Proteomes" id="UP001152797">
    <property type="component" value="Unassembled WGS sequence"/>
</dbReference>
<dbReference type="InterPro" id="IPR036265">
    <property type="entry name" value="HIT-like_sf"/>
</dbReference>